<dbReference type="Proteomes" id="UP000198521">
    <property type="component" value="Unassembled WGS sequence"/>
</dbReference>
<protein>
    <submittedName>
        <fullName evidence="1">Uncharacterized protein</fullName>
    </submittedName>
</protein>
<dbReference type="PROSITE" id="PS51257">
    <property type="entry name" value="PROKAR_LIPOPROTEIN"/>
    <property type="match status" value="1"/>
</dbReference>
<keyword evidence="2" id="KW-1185">Reference proteome</keyword>
<organism evidence="1 2">
    <name type="scientific">Aquimarina amphilecti</name>
    <dbReference type="NCBI Taxonomy" id="1038014"/>
    <lineage>
        <taxon>Bacteria</taxon>
        <taxon>Pseudomonadati</taxon>
        <taxon>Bacteroidota</taxon>
        <taxon>Flavobacteriia</taxon>
        <taxon>Flavobacteriales</taxon>
        <taxon>Flavobacteriaceae</taxon>
        <taxon>Aquimarina</taxon>
    </lineage>
</organism>
<accession>A0A1H7RYN1</accession>
<name>A0A1H7RYN1_AQUAM</name>
<dbReference type="AlphaFoldDB" id="A0A1H7RYN1"/>
<sequence length="307" mass="34792">MKNKINYIITTLLILSVVFACVKEDEIINEQKESEIRLKHSGVQAATAPWALAMDWRFSFGSCATGPGVCFTDGDGDIVISWGTLNNSGSGTGFVSELNQAFKLLLNDNDDPDNGVIAFRIEGDRLHMVFSRSLEERDFNLTEDVVLRSNVSRNLGMQEIIIPAGVYEVDRSNFEHGEVKVPFEGKEIVLDYHEDYGRILAKDYAVGRKSSLEAFLKDLNITENDLERYQIIEAKFTGTAYAEHLIDGKTIQVWHKYENESIFMFEGVLNDGRPVNSQRISWCGNEFGGWNTFDFFWDFIDNGCSWC</sequence>
<dbReference type="OrthoDB" id="1158540at2"/>
<evidence type="ECO:0000313" key="1">
    <source>
        <dbReference type="EMBL" id="SEL65216.1"/>
    </source>
</evidence>
<dbReference type="RefSeq" id="WP_091409822.1">
    <property type="nucleotide sequence ID" value="NZ_FOAB01000005.1"/>
</dbReference>
<dbReference type="EMBL" id="FOAB01000005">
    <property type="protein sequence ID" value="SEL65216.1"/>
    <property type="molecule type" value="Genomic_DNA"/>
</dbReference>
<evidence type="ECO:0000313" key="2">
    <source>
        <dbReference type="Proteomes" id="UP000198521"/>
    </source>
</evidence>
<proteinExistence type="predicted"/>
<dbReference type="STRING" id="1038014.SAMN04487910_2924"/>
<gene>
    <name evidence="1" type="ORF">SAMN04487910_2924</name>
</gene>
<reference evidence="2" key="1">
    <citation type="submission" date="2016-10" db="EMBL/GenBank/DDBJ databases">
        <authorList>
            <person name="Varghese N."/>
            <person name="Submissions S."/>
        </authorList>
    </citation>
    <scope>NUCLEOTIDE SEQUENCE [LARGE SCALE GENOMIC DNA]</scope>
    <source>
        <strain evidence="2">DSM 25232 / NCIMB 14723 / 92V</strain>
    </source>
</reference>